<protein>
    <submittedName>
        <fullName evidence="3">Carbohydrate kinase</fullName>
    </submittedName>
</protein>
<feature type="domain" description="Carbohydrate kinase FGGY C-terminal" evidence="2">
    <location>
        <begin position="260"/>
        <end position="437"/>
    </location>
</feature>
<dbReference type="GO" id="GO:0005975">
    <property type="term" value="P:carbohydrate metabolic process"/>
    <property type="evidence" value="ECO:0007669"/>
    <property type="project" value="InterPro"/>
</dbReference>
<evidence type="ECO:0000259" key="1">
    <source>
        <dbReference type="Pfam" id="PF00370"/>
    </source>
</evidence>
<organism evidence="3 4">
    <name type="scientific">Pannonibacter phragmitetus</name>
    <dbReference type="NCBI Taxonomy" id="121719"/>
    <lineage>
        <taxon>Bacteria</taxon>
        <taxon>Pseudomonadati</taxon>
        <taxon>Pseudomonadota</taxon>
        <taxon>Alphaproteobacteria</taxon>
        <taxon>Hyphomicrobiales</taxon>
        <taxon>Stappiaceae</taxon>
        <taxon>Pannonibacter</taxon>
    </lineage>
</organism>
<dbReference type="KEGG" id="pphr:APZ00_11225"/>
<dbReference type="AlphaFoldDB" id="A0A0U3EN48"/>
<proteinExistence type="predicted"/>
<feature type="domain" description="Carbohydrate kinase FGGY N-terminal" evidence="1">
    <location>
        <begin position="137"/>
        <end position="247"/>
    </location>
</feature>
<evidence type="ECO:0000259" key="2">
    <source>
        <dbReference type="Pfam" id="PF21546"/>
    </source>
</evidence>
<dbReference type="InterPro" id="IPR018484">
    <property type="entry name" value="FGGY_N"/>
</dbReference>
<keyword evidence="4" id="KW-1185">Reference proteome</keyword>
<dbReference type="Pfam" id="PF00370">
    <property type="entry name" value="FGGY_N"/>
    <property type="match status" value="1"/>
</dbReference>
<name>A0A0U3EN48_9HYPH</name>
<dbReference type="Gene3D" id="3.30.420.40">
    <property type="match status" value="3"/>
</dbReference>
<dbReference type="SUPFAM" id="SSF53067">
    <property type="entry name" value="Actin-like ATPase domain"/>
    <property type="match status" value="1"/>
</dbReference>
<dbReference type="EMBL" id="CP013068">
    <property type="protein sequence ID" value="ALV27567.1"/>
    <property type="molecule type" value="Genomic_DNA"/>
</dbReference>
<accession>A0A0U3EN48</accession>
<dbReference type="STRING" id="121719.APZ00_11225"/>
<keyword evidence="3" id="KW-0418">Kinase</keyword>
<dbReference type="InterPro" id="IPR043129">
    <property type="entry name" value="ATPase_NBD"/>
</dbReference>
<evidence type="ECO:0000313" key="3">
    <source>
        <dbReference type="EMBL" id="ALV27567.1"/>
    </source>
</evidence>
<reference evidence="3 4" key="1">
    <citation type="submission" date="2015-10" db="EMBL/GenBank/DDBJ databases">
        <title>The world's first case of liver abscess caused by Pannonibacter phragmitetus.</title>
        <authorList>
            <person name="Ming D."/>
            <person name="Wang M."/>
            <person name="Zhou Y."/>
            <person name="Jiang T."/>
            <person name="Hu S."/>
        </authorList>
    </citation>
    <scope>NUCLEOTIDE SEQUENCE [LARGE SCALE GENOMIC DNA]</scope>
    <source>
        <strain evidence="3 4">31801</strain>
    </source>
</reference>
<evidence type="ECO:0000313" key="4">
    <source>
        <dbReference type="Proteomes" id="UP000064921"/>
    </source>
</evidence>
<keyword evidence="3" id="KW-0808">Transferase</keyword>
<dbReference type="GO" id="GO:0016301">
    <property type="term" value="F:kinase activity"/>
    <property type="evidence" value="ECO:0007669"/>
    <property type="project" value="UniProtKB-KW"/>
</dbReference>
<dbReference type="Pfam" id="PF21546">
    <property type="entry name" value="FGGY_C_2"/>
    <property type="match status" value="1"/>
</dbReference>
<dbReference type="InterPro" id="IPR049382">
    <property type="entry name" value="FGGY_C_2"/>
</dbReference>
<dbReference type="Proteomes" id="UP000064921">
    <property type="component" value="Chromosome"/>
</dbReference>
<sequence>MSMAEPEPLASICVLDIGKTNVKLNAMTAAGGVVETVAIANPVRPGPPWQHHDLAGLGGWIFEELAALTRRHPLQTFVCTAHGSGGVLTGPDPDAGDGAALPMIDYEQPLPSAVREAYVPLAGSFRDRGSAIMHGATHQARQLLWMETAEPERFAAGRWFLSLPQYWAWRMTGVAVSEKTCLGAQSHLWNTPDNCHTPIVAMRGWERLLPPFAPAWASLGTVRPGLARRFGLPEGLDVLAGIHDSSANFYRYQAAGLSGAAILSTGTWIAGMSRMTPLDGLDEMAGMTINSDVHGCPVAGALAMGGREFALLAGEGGGTAVDPDVAMALIARGTMALPSFGDGDGFFPGSAGRGHIAGPPPQNAAERRALALIFVAQLSAECLDALKAQGTAVLDGSYLGDPLFAGLVAAFRGCGETLFNLDAYGVATGAALLASHGTARALDSLHLRTAAAVAAPAGLMRSYHQRWREQARQAGNSSRKDMS</sequence>
<gene>
    <name evidence="3" type="ORF">APZ00_11225</name>
</gene>